<dbReference type="Gene3D" id="1.20.120.1620">
    <property type="match status" value="1"/>
</dbReference>
<evidence type="ECO:0000256" key="1">
    <source>
        <dbReference type="SAM" id="SignalP"/>
    </source>
</evidence>
<dbReference type="OrthoDB" id="6630162at2"/>
<sequence>MPIKRWAIAILVLVCCTTQAKPKNITIQDVKYMALQKCLNIHYRALTPEGTFMAFNHDASFLVEGYALANAGLWESFLRYIERETKDFDKLTMSLKNESGKANNVLAQCIAFYESDRLDRYVRNTIMK</sequence>
<keyword evidence="1" id="KW-0732">Signal</keyword>
<protein>
    <recommendedName>
        <fullName evidence="4">Type VI secretion protein</fullName>
    </recommendedName>
</protein>
<proteinExistence type="predicted"/>
<comment type="caution">
    <text evidence="2">The sequence shown here is derived from an EMBL/GenBank/DDBJ whole genome shotgun (WGS) entry which is preliminary data.</text>
</comment>
<gene>
    <name evidence="2" type="ORF">GJV78_15095</name>
</gene>
<reference evidence="2 3" key="1">
    <citation type="submission" date="2019-11" db="EMBL/GenBank/DDBJ databases">
        <title>Escherichia alba sp. nov. isolated from the gut of plastic-eating superworms Zophobas atratus.</title>
        <authorList>
            <person name="Yang Y."/>
        </authorList>
    </citation>
    <scope>NUCLEOTIDE SEQUENCE [LARGE SCALE GENOMIC DNA]</scope>
    <source>
        <strain evidence="3">BIT-B35</strain>
    </source>
</reference>
<dbReference type="InterPro" id="IPR038314">
    <property type="entry name" value="T6SS_sf"/>
</dbReference>
<dbReference type="AlphaFoldDB" id="A0A6L6IRD1"/>
<organism evidence="2 3">
    <name type="scientific">Intestinirhabdus alba</name>
    <dbReference type="NCBI Taxonomy" id="2899544"/>
    <lineage>
        <taxon>Bacteria</taxon>
        <taxon>Pseudomonadati</taxon>
        <taxon>Pseudomonadota</taxon>
        <taxon>Gammaproteobacteria</taxon>
        <taxon>Enterobacterales</taxon>
        <taxon>Enterobacteriaceae</taxon>
        <taxon>Intestinirhabdus</taxon>
    </lineage>
</organism>
<dbReference type="Proteomes" id="UP000477739">
    <property type="component" value="Unassembled WGS sequence"/>
</dbReference>
<feature type="signal peptide" evidence="1">
    <location>
        <begin position="1"/>
        <end position="20"/>
    </location>
</feature>
<name>A0A6L6IRD1_9ENTR</name>
<accession>A0A6L6IRD1</accession>
<evidence type="ECO:0008006" key="4">
    <source>
        <dbReference type="Google" id="ProtNLM"/>
    </source>
</evidence>
<keyword evidence="3" id="KW-1185">Reference proteome</keyword>
<dbReference type="RefSeq" id="WP_155109092.1">
    <property type="nucleotide sequence ID" value="NZ_WMJZ01000021.1"/>
</dbReference>
<dbReference type="EMBL" id="WMJZ01000021">
    <property type="protein sequence ID" value="MTH47560.1"/>
    <property type="molecule type" value="Genomic_DNA"/>
</dbReference>
<evidence type="ECO:0000313" key="2">
    <source>
        <dbReference type="EMBL" id="MTH47560.1"/>
    </source>
</evidence>
<feature type="chain" id="PRO_5027034187" description="Type VI secretion protein" evidence="1">
    <location>
        <begin position="21"/>
        <end position="128"/>
    </location>
</feature>
<evidence type="ECO:0000313" key="3">
    <source>
        <dbReference type="Proteomes" id="UP000477739"/>
    </source>
</evidence>